<organism evidence="3 4">
    <name type="scientific">Faecalibacterium wellingii</name>
    <dbReference type="NCBI Taxonomy" id="2929491"/>
    <lineage>
        <taxon>Bacteria</taxon>
        <taxon>Bacillati</taxon>
        <taxon>Bacillota</taxon>
        <taxon>Clostridia</taxon>
        <taxon>Eubacteriales</taxon>
        <taxon>Oscillospiraceae</taxon>
        <taxon>Faecalibacterium</taxon>
    </lineage>
</organism>
<accession>A0AB35YA36</accession>
<evidence type="ECO:0000256" key="1">
    <source>
        <dbReference type="SAM" id="MobiDB-lite"/>
    </source>
</evidence>
<keyword evidence="2" id="KW-0812">Transmembrane</keyword>
<reference evidence="3" key="1">
    <citation type="submission" date="2024-03" db="EMBL/GenBank/DDBJ databases">
        <authorList>
            <person name="Plomp N."/>
            <person name="Harmsen H.J."/>
        </authorList>
    </citation>
    <scope>NUCLEOTIDE SEQUENCE</scope>
    <source>
        <strain evidence="3">HTF-128</strain>
    </source>
</reference>
<comment type="caution">
    <text evidence="3">The sequence shown here is derived from an EMBL/GenBank/DDBJ whole genome shotgun (WGS) entry which is preliminary data.</text>
</comment>
<dbReference type="Gene3D" id="1.20.1440.20">
    <property type="entry name" value="LemA-like domain"/>
    <property type="match status" value="1"/>
</dbReference>
<dbReference type="RefSeq" id="WP_339395525.1">
    <property type="nucleotide sequence ID" value="NZ_JBBFGL010000006.1"/>
</dbReference>
<keyword evidence="2" id="KW-0472">Membrane</keyword>
<gene>
    <name evidence="3" type="ORF">WF834_08105</name>
</gene>
<sequence length="252" mass="26697">MANADFSQKQNSTPGGFDAGSYREQKQPEQAVPLTPLQQKLAGLEAKLPATLSTRAAALALSVVVMLAAFLGFGSAKLRSRYNEARKWYTVGVAADNGYNLSEELTTRMNTAANIITTAGNTLGADSAEVQAAQTALNDFSACLEAVQNGGKAQALTSLPYYQGSTMHALYQANEVLGSRIDQLYAKLQEQAADPMKMGAVQGQYGQFNSAATIIGTLQYNDAVYDYQKETGGFPASVLGSIAGVKEVEPFA</sequence>
<feature type="region of interest" description="Disordered" evidence="1">
    <location>
        <begin position="1"/>
        <end position="29"/>
    </location>
</feature>
<proteinExistence type="predicted"/>
<dbReference type="Proteomes" id="UP001373196">
    <property type="component" value="Unassembled WGS sequence"/>
</dbReference>
<evidence type="ECO:0000256" key="2">
    <source>
        <dbReference type="SAM" id="Phobius"/>
    </source>
</evidence>
<evidence type="ECO:0000313" key="4">
    <source>
        <dbReference type="Proteomes" id="UP001373196"/>
    </source>
</evidence>
<dbReference type="AlphaFoldDB" id="A0AB35YA36"/>
<evidence type="ECO:0000313" key="3">
    <source>
        <dbReference type="EMBL" id="MEJ5196139.1"/>
    </source>
</evidence>
<dbReference type="InterPro" id="IPR023353">
    <property type="entry name" value="LemA-like_dom_sf"/>
</dbReference>
<name>A0AB35YA36_9FIRM</name>
<feature type="transmembrane region" description="Helical" evidence="2">
    <location>
        <begin position="56"/>
        <end position="76"/>
    </location>
</feature>
<feature type="compositionally biased region" description="Polar residues" evidence="1">
    <location>
        <begin position="1"/>
        <end position="14"/>
    </location>
</feature>
<dbReference type="EMBL" id="JBBFGL010000006">
    <property type="protein sequence ID" value="MEJ5196139.1"/>
    <property type="molecule type" value="Genomic_DNA"/>
</dbReference>
<protein>
    <submittedName>
        <fullName evidence="3">LemA</fullName>
    </submittedName>
</protein>
<dbReference type="SUPFAM" id="SSF140478">
    <property type="entry name" value="LemA-like"/>
    <property type="match status" value="1"/>
</dbReference>
<keyword evidence="2" id="KW-1133">Transmembrane helix</keyword>